<dbReference type="InterPro" id="IPR006119">
    <property type="entry name" value="Resolv_N"/>
</dbReference>
<keyword evidence="3" id="KW-1185">Reference proteome</keyword>
<dbReference type="AlphaFoldDB" id="A0A0R2L1W9"/>
<dbReference type="Gene3D" id="3.40.50.1390">
    <property type="entry name" value="Resolvase, N-terminal catalytic domain"/>
    <property type="match status" value="1"/>
</dbReference>
<organism evidence="2 3">
    <name type="scientific">Ligilactobacillus pobuzihii</name>
    <dbReference type="NCBI Taxonomy" id="449659"/>
    <lineage>
        <taxon>Bacteria</taxon>
        <taxon>Bacillati</taxon>
        <taxon>Bacillota</taxon>
        <taxon>Bacilli</taxon>
        <taxon>Lactobacillales</taxon>
        <taxon>Lactobacillaceae</taxon>
        <taxon>Ligilactobacillus</taxon>
    </lineage>
</organism>
<dbReference type="SMART" id="SM00857">
    <property type="entry name" value="Resolvase"/>
    <property type="match status" value="1"/>
</dbReference>
<dbReference type="InterPro" id="IPR036162">
    <property type="entry name" value="Resolvase-like_N_sf"/>
</dbReference>
<dbReference type="OrthoDB" id="9797501at2"/>
<dbReference type="EMBL" id="JQCN01000069">
    <property type="protein sequence ID" value="KRN95817.1"/>
    <property type="molecule type" value="Genomic_DNA"/>
</dbReference>
<evidence type="ECO:0000313" key="3">
    <source>
        <dbReference type="Proteomes" id="UP000051886"/>
    </source>
</evidence>
<accession>A0A0R2L1W9</accession>
<dbReference type="GO" id="GO:0000150">
    <property type="term" value="F:DNA strand exchange activity"/>
    <property type="evidence" value="ECO:0007669"/>
    <property type="project" value="InterPro"/>
</dbReference>
<evidence type="ECO:0000259" key="1">
    <source>
        <dbReference type="PROSITE" id="PS51736"/>
    </source>
</evidence>
<comment type="caution">
    <text evidence="2">The sequence shown here is derived from an EMBL/GenBank/DDBJ whole genome shotgun (WGS) entry which is preliminary data.</text>
</comment>
<dbReference type="Pfam" id="PF00239">
    <property type="entry name" value="Resolvase"/>
    <property type="match status" value="1"/>
</dbReference>
<dbReference type="SUPFAM" id="SSF53041">
    <property type="entry name" value="Resolvase-like"/>
    <property type="match status" value="1"/>
</dbReference>
<dbReference type="Gene3D" id="1.10.10.60">
    <property type="entry name" value="Homeodomain-like"/>
    <property type="match status" value="1"/>
</dbReference>
<sequence>MKYGYIRVSLCGSSQTEQEEQLLASGVVKSNIFYDHIDSCSTQTNEFTNLLEKLRAKDILVITTLDRIAQSTEQLTQLCEFLVKRGIFIDVLDFGSIDDSAQGNLILATLHKVVLLEKNEYRERSMVGKKRAKMLNENYHEGRPPAMITAKKRQAYMLLKQYTYQQVAEKTGFSVSTLKRIKNKIEKND</sequence>
<feature type="domain" description="Resolvase/invertase-type recombinase catalytic" evidence="1">
    <location>
        <begin position="1"/>
        <end position="136"/>
    </location>
</feature>
<dbReference type="PATRIC" id="fig|449659.4.peg.844"/>
<dbReference type="GO" id="GO:0003677">
    <property type="term" value="F:DNA binding"/>
    <property type="evidence" value="ECO:0007669"/>
    <property type="project" value="InterPro"/>
</dbReference>
<dbReference type="CDD" id="cd03768">
    <property type="entry name" value="SR_ResInv"/>
    <property type="match status" value="1"/>
</dbReference>
<dbReference type="PROSITE" id="PS51736">
    <property type="entry name" value="RECOMBINASES_3"/>
    <property type="match status" value="1"/>
</dbReference>
<proteinExistence type="predicted"/>
<gene>
    <name evidence="2" type="ORF">IV66_GL000839</name>
</gene>
<dbReference type="Proteomes" id="UP000051886">
    <property type="component" value="Unassembled WGS sequence"/>
</dbReference>
<reference evidence="2 3" key="1">
    <citation type="journal article" date="2015" name="Genome Announc.">
        <title>Expanding the biotechnology potential of lactobacilli through comparative genomics of 213 strains and associated genera.</title>
        <authorList>
            <person name="Sun Z."/>
            <person name="Harris H.M."/>
            <person name="McCann A."/>
            <person name="Guo C."/>
            <person name="Argimon S."/>
            <person name="Zhang W."/>
            <person name="Yang X."/>
            <person name="Jeffery I.B."/>
            <person name="Cooney J.C."/>
            <person name="Kagawa T.F."/>
            <person name="Liu W."/>
            <person name="Song Y."/>
            <person name="Salvetti E."/>
            <person name="Wrobel A."/>
            <person name="Rasinkangas P."/>
            <person name="Parkhill J."/>
            <person name="Rea M.C."/>
            <person name="O'Sullivan O."/>
            <person name="Ritari J."/>
            <person name="Douillard F.P."/>
            <person name="Paul Ross R."/>
            <person name="Yang R."/>
            <person name="Briner A.E."/>
            <person name="Felis G.E."/>
            <person name="de Vos W.M."/>
            <person name="Barrangou R."/>
            <person name="Klaenhammer T.R."/>
            <person name="Caufield P.W."/>
            <person name="Cui Y."/>
            <person name="Zhang H."/>
            <person name="O'Toole P.W."/>
        </authorList>
    </citation>
    <scope>NUCLEOTIDE SEQUENCE [LARGE SCALE GENOMIC DNA]</scope>
    <source>
        <strain evidence="2 3">NBRC 103219</strain>
    </source>
</reference>
<name>A0A0R2L1W9_9LACO</name>
<dbReference type="RefSeq" id="WP_017867922.1">
    <property type="nucleotide sequence ID" value="NZ_BJYB01000033.1"/>
</dbReference>
<protein>
    <submittedName>
        <fullName evidence="2">Resolvase</fullName>
    </submittedName>
</protein>
<evidence type="ECO:0000313" key="2">
    <source>
        <dbReference type="EMBL" id="KRN95817.1"/>
    </source>
</evidence>